<feature type="compositionally biased region" description="Low complexity" evidence="18">
    <location>
        <begin position="23"/>
        <end position="52"/>
    </location>
</feature>
<keyword evidence="7 19" id="KW-0812">Transmembrane</keyword>
<keyword evidence="11" id="KW-0406">Ion transport</keyword>
<dbReference type="GO" id="GO:0005509">
    <property type="term" value="F:calcium ion binding"/>
    <property type="evidence" value="ECO:0007669"/>
    <property type="project" value="InterPro"/>
</dbReference>
<organism evidence="21 22">
    <name type="scientific">Emericellopsis atlantica</name>
    <dbReference type="NCBI Taxonomy" id="2614577"/>
    <lineage>
        <taxon>Eukaryota</taxon>
        <taxon>Fungi</taxon>
        <taxon>Dikarya</taxon>
        <taxon>Ascomycota</taxon>
        <taxon>Pezizomycotina</taxon>
        <taxon>Sordariomycetes</taxon>
        <taxon>Hypocreomycetidae</taxon>
        <taxon>Hypocreales</taxon>
        <taxon>Bionectriaceae</taxon>
        <taxon>Emericellopsis</taxon>
    </lineage>
</organism>
<feature type="transmembrane region" description="Helical" evidence="19">
    <location>
        <begin position="1222"/>
        <end position="1244"/>
    </location>
</feature>
<keyword evidence="9" id="KW-0851">Voltage-gated channel</keyword>
<dbReference type="EMBL" id="MU251257">
    <property type="protein sequence ID" value="KAG9253530.1"/>
    <property type="molecule type" value="Genomic_DNA"/>
</dbReference>
<dbReference type="GO" id="GO:0005891">
    <property type="term" value="C:voltage-gated calcium channel complex"/>
    <property type="evidence" value="ECO:0007669"/>
    <property type="project" value="TreeGrafter"/>
</dbReference>
<dbReference type="InterPro" id="IPR050599">
    <property type="entry name" value="VDCC_alpha-1_subunit"/>
</dbReference>
<evidence type="ECO:0000256" key="4">
    <source>
        <dbReference type="ARBA" id="ARBA00022553"/>
    </source>
</evidence>
<feature type="transmembrane region" description="Helical" evidence="19">
    <location>
        <begin position="1730"/>
        <end position="1755"/>
    </location>
</feature>
<keyword evidence="12 19" id="KW-0472">Membrane</keyword>
<dbReference type="Pfam" id="PF00520">
    <property type="entry name" value="Ion_trans"/>
    <property type="match status" value="4"/>
</dbReference>
<feature type="compositionally biased region" description="Polar residues" evidence="18">
    <location>
        <begin position="8"/>
        <end position="22"/>
    </location>
</feature>
<feature type="compositionally biased region" description="Basic and acidic residues" evidence="18">
    <location>
        <begin position="255"/>
        <end position="269"/>
    </location>
</feature>
<keyword evidence="4" id="KW-0597">Phosphoprotein</keyword>
<feature type="compositionally biased region" description="Polar residues" evidence="18">
    <location>
        <begin position="198"/>
        <end position="212"/>
    </location>
</feature>
<feature type="transmembrane region" description="Helical" evidence="19">
    <location>
        <begin position="509"/>
        <end position="534"/>
    </location>
</feature>
<feature type="transmembrane region" description="Helical" evidence="19">
    <location>
        <begin position="1435"/>
        <end position="1457"/>
    </location>
</feature>
<comment type="similarity">
    <text evidence="16">Belongs to the calcium channel alpha-1 subunit (TC 1.A.1.11) family.</text>
</comment>
<dbReference type="Gene3D" id="1.10.287.70">
    <property type="match status" value="4"/>
</dbReference>
<feature type="transmembrane region" description="Helical" evidence="19">
    <location>
        <begin position="1636"/>
        <end position="1661"/>
    </location>
</feature>
<evidence type="ECO:0000256" key="18">
    <source>
        <dbReference type="SAM" id="MobiDB-lite"/>
    </source>
</evidence>
<dbReference type="FunFam" id="1.10.287.70:FF:000093">
    <property type="entry name" value="Calcium channel subunit Cch1"/>
    <property type="match status" value="1"/>
</dbReference>
<evidence type="ECO:0000256" key="11">
    <source>
        <dbReference type="ARBA" id="ARBA00023065"/>
    </source>
</evidence>
<feature type="transmembrane region" description="Helical" evidence="19">
    <location>
        <begin position="1310"/>
        <end position="1337"/>
    </location>
</feature>
<keyword evidence="14" id="KW-0407">Ion channel</keyword>
<dbReference type="Gene3D" id="1.20.120.350">
    <property type="entry name" value="Voltage-gated potassium channels. Chain C"/>
    <property type="match status" value="5"/>
</dbReference>
<feature type="compositionally biased region" description="Basic and acidic residues" evidence="18">
    <location>
        <begin position="170"/>
        <end position="184"/>
    </location>
</feature>
<keyword evidence="8" id="KW-0106">Calcium</keyword>
<feature type="region of interest" description="Disordered" evidence="18">
    <location>
        <begin position="1"/>
        <end position="114"/>
    </location>
</feature>
<dbReference type="RefSeq" id="XP_046117454.1">
    <property type="nucleotide sequence ID" value="XM_046266632.1"/>
</dbReference>
<dbReference type="SUPFAM" id="SSF81324">
    <property type="entry name" value="Voltage-gated potassium channels"/>
    <property type="match status" value="4"/>
</dbReference>
<feature type="transmembrane region" description="Helical" evidence="19">
    <location>
        <begin position="1517"/>
        <end position="1537"/>
    </location>
</feature>
<dbReference type="FunFam" id="1.20.120.350:FF:000063">
    <property type="entry name" value="Calcium channel subunit Cch1"/>
    <property type="match status" value="1"/>
</dbReference>
<feature type="transmembrane region" description="Helical" evidence="19">
    <location>
        <begin position="1264"/>
        <end position="1289"/>
    </location>
</feature>
<feature type="transmembrane region" description="Helical" evidence="19">
    <location>
        <begin position="484"/>
        <end position="503"/>
    </location>
</feature>
<comment type="subcellular location">
    <subcellularLocation>
        <location evidence="1">Cell membrane</location>
        <topology evidence="1">Multi-pass membrane protein</topology>
    </subcellularLocation>
</comment>
<keyword evidence="10 19" id="KW-1133">Transmembrane helix</keyword>
<dbReference type="Proteomes" id="UP000887229">
    <property type="component" value="Unassembled WGS sequence"/>
</dbReference>
<name>A0A9P8CNX4_9HYPO</name>
<feature type="transmembrane region" description="Helical" evidence="19">
    <location>
        <begin position="543"/>
        <end position="563"/>
    </location>
</feature>
<dbReference type="GO" id="GO:0008331">
    <property type="term" value="F:high voltage-gated calcium channel activity"/>
    <property type="evidence" value="ECO:0007669"/>
    <property type="project" value="TreeGrafter"/>
</dbReference>
<feature type="transmembrane region" description="Helical" evidence="19">
    <location>
        <begin position="1549"/>
        <end position="1569"/>
    </location>
</feature>
<feature type="transmembrane region" description="Helical" evidence="19">
    <location>
        <begin position="818"/>
        <end position="835"/>
    </location>
</feature>
<keyword evidence="6" id="KW-0107">Calcium channel</keyword>
<feature type="transmembrane region" description="Helical" evidence="19">
    <location>
        <begin position="913"/>
        <end position="929"/>
    </location>
</feature>
<evidence type="ECO:0000256" key="9">
    <source>
        <dbReference type="ARBA" id="ARBA00022882"/>
    </source>
</evidence>
<feature type="transmembrane region" description="Helical" evidence="19">
    <location>
        <begin position="950"/>
        <end position="977"/>
    </location>
</feature>
<comment type="function">
    <text evidence="15">Voltage-gated, high-affinity calcium channel that functions together with MID1 to mediate calcium entry into cells. Required during conditions of environmental stress.</text>
</comment>
<feature type="compositionally biased region" description="Polar residues" evidence="18">
    <location>
        <begin position="2059"/>
        <end position="2076"/>
    </location>
</feature>
<evidence type="ECO:0000256" key="7">
    <source>
        <dbReference type="ARBA" id="ARBA00022692"/>
    </source>
</evidence>
<evidence type="ECO:0000256" key="8">
    <source>
        <dbReference type="ARBA" id="ARBA00022837"/>
    </source>
</evidence>
<evidence type="ECO:0000259" key="20">
    <source>
        <dbReference type="PROSITE" id="PS50222"/>
    </source>
</evidence>
<keyword evidence="3" id="KW-1003">Cell membrane</keyword>
<evidence type="ECO:0000313" key="21">
    <source>
        <dbReference type="EMBL" id="KAG9253530.1"/>
    </source>
</evidence>
<accession>A0A9P8CNX4</accession>
<dbReference type="PANTHER" id="PTHR45628:SF7">
    <property type="entry name" value="VOLTAGE-DEPENDENT CALCIUM CHANNEL TYPE A SUBUNIT ALPHA-1"/>
    <property type="match status" value="1"/>
</dbReference>
<evidence type="ECO:0000256" key="16">
    <source>
        <dbReference type="ARBA" id="ARBA00061395"/>
    </source>
</evidence>
<evidence type="ECO:0000256" key="2">
    <source>
        <dbReference type="ARBA" id="ARBA00022448"/>
    </source>
</evidence>
<feature type="compositionally biased region" description="Polar residues" evidence="18">
    <location>
        <begin position="93"/>
        <end position="108"/>
    </location>
</feature>
<feature type="compositionally biased region" description="Basic and acidic residues" evidence="18">
    <location>
        <begin position="278"/>
        <end position="297"/>
    </location>
</feature>
<feature type="region of interest" description="Disordered" evidence="18">
    <location>
        <begin position="1969"/>
        <end position="2077"/>
    </location>
</feature>
<evidence type="ECO:0000256" key="14">
    <source>
        <dbReference type="ARBA" id="ARBA00023303"/>
    </source>
</evidence>
<evidence type="ECO:0000256" key="15">
    <source>
        <dbReference type="ARBA" id="ARBA00057587"/>
    </source>
</evidence>
<dbReference type="OrthoDB" id="416585at2759"/>
<evidence type="ECO:0000256" key="17">
    <source>
        <dbReference type="ARBA" id="ARBA00067459"/>
    </source>
</evidence>
<evidence type="ECO:0000313" key="22">
    <source>
        <dbReference type="Proteomes" id="UP000887229"/>
    </source>
</evidence>
<feature type="transmembrane region" description="Helical" evidence="19">
    <location>
        <begin position="373"/>
        <end position="400"/>
    </location>
</feature>
<sequence length="2110" mass="237106">MPTGTHGGSSTPRRGSITSRDLNNSGGSNNGRHGSSQLLGPSMASASPGSPSNLPTVSPYWDQPYDARSDDALSDDSYLDPTALQAALPPDFRSSQDSAVGHSSTSYNDGGRFAGEDVLSRGQIGADADTVPLTSSAQPISGSLSVNNHPESHPRDSFQTVSDVDNSIRGPRDTLHPEDVEFGRRGSRHRSYGMSLMPNESTGSRPSSTSGALSRAGSIVRAMSQRVVNISGEAELAEQIASRHRSRSPAGSERGFGRDRSHSVFEDTAYHSPAAHLASEKAEDQRRSSAELPHEVPRQPAPNPLKGRTLNTFTADSRVRNWLCDLLVYPYTEPLILLLIVLQTVLLIVESATSVYKDGNGRPDRWGQRWTDWALLVLFIIFTMELVARIIVSGFILNAAEYSTIDRKKGLRVALTNQYRSIFQPEKQKSTKTNSVHVVPESSTISRSFTTLVQGQQALPETLEEQQRYHLARRAFLRHSFNRLDFVAVVSFWISFVLGVAGLESQYHLYVFKMMSCLRILRLLALTHGTAIILRSLKKAAPLLVRVAFLIIFFWLLFAIIGVQSFKSSLSRHCVWLDPEDPTSLEASYRHDDQTCGGHRDNDTGHVLPWVWMVRPGDLADLVNGTDDGKGYICPRGLICLKQDSPYNDTVNFDNILQSLELVFVIMSSNTFTGLMYDTMGSDYTAAALFFAAGIMILTLWLVNLLIAVITSSFQVIREESKSSAFTADHHRTLAPDAGDQYRRPSQLQVIYSKTRLFWVLVIVFGLFCQALRSASMSKDRERFINVAEIVVTIVLDLDMLARIITDWRGFHRSRQNLFDLFLAVITSIILLPVIRRHRAYAWLTVFQIVRAYRVVLAIPITRQLILLVLGNAAGIANLMMFVFLMTFLMAILASQLFRGELPVFDDGELVRASFYTIYNSFLGMYQILTSENWTDILFSVTGYLTDRKTAWIGATFLIGWFILSFFILISMFIAVIQENFDISEDEKRLEQVKAFLQQKELGSSSSNLALSTVFTLGRSHQRRDPLDYGPAMTEMLLKDAVVREFLDEPAAAERDHLPEQGPPQRAATNLLGNVKTGFLSKLWGRLVRRVAKREPNPFYSNTDFNKMKETLDAREMAQQAVSASSERRRAQREYLAKHPTYNNSLYFFTPRNRLRRLCQRLVGPARGGERFDGVEPNKVAWFIFSVFIYAAIVAMVVIACITTPLYQREYQLRHENDHLKWYVWTDLAFAILFTGESIIKIIADGLVSTPNAYLRSSWGFVDAVVLITLWINVGTLIVNDGAVSRAIGAFKALRALRLLNVSNSARDTFHSLIIVGWWKIFGAAFISISLLIPFAIYGLNLFNALLVSCNDGDGIVSLQQCFGEYQDIPYSDDWPLLAPRVASNPYYNFDDFGSSLFTLFQLVSQEGWADATYTLQAITARGQQQEDLASQGNAMFMVVFNIMATVFILTLFISVFMRNYTEQTGVAYLTADQRSWLELRKLLRQISPSKSSYDRTGSHKLKRWCHKRAIEKRGKWYQAVTVVLILHLLLLVVEYTGEPFWWTITRSLLFVAFSLVYLGNVIIRVLGLGWARYRKSSWDLFALFTVSGALVCNIALAATSYGRDSVMQIHKFFLVAILLLIIPRNDALDQLFKTAAASLPVIGNLLATWLVLFLVFAIAFTQAFSLTRFGEEAASDINFRSVPKALILLFRMSFGEGWNAVMEGFAAIEPPLCVEEDNFFDSDCGSKPWARFLFVMWNLLSMYIFVNLFVSLIYESFSYVYQRSAWVAAVDRDEIRRFKEAWRHVDPAGTGAISKEAFPRLLGELSGVFQMRIYDPEDSVHQILDDVRDDAKTARHTSLATHSGATEIDLDKLNARIAKLDVAKIRERRRRFNIFYEEVLVSADPDKGITFTSVLLILANWNIIHDSKSLKLDEFLRRRARLQRVDDSVRRKTVQGFFDTLYWARRFKKRLQAKQSARMTGVPQLDIPDIFVDDEDDTTQGTRTPRESSRRPSLQASPSHLSVDGGHNSPRVSSETAGPAWHSGIRHPLSAPRSATSTPSPPGTPSGFGFDLLEGGQARSSTDFSRPTSAVSPSQARDLLEDSAWLDSIRRSTTRRSDGKSSYRYADLG</sequence>
<feature type="transmembrane region" description="Helical" evidence="19">
    <location>
        <begin position="335"/>
        <end position="353"/>
    </location>
</feature>
<feature type="transmembrane region" description="Helical" evidence="19">
    <location>
        <begin position="1180"/>
        <end position="1202"/>
    </location>
</feature>
<dbReference type="PROSITE" id="PS50222">
    <property type="entry name" value="EF_HAND_2"/>
    <property type="match status" value="1"/>
</dbReference>
<evidence type="ECO:0000256" key="1">
    <source>
        <dbReference type="ARBA" id="ARBA00004651"/>
    </source>
</evidence>
<feature type="region of interest" description="Disordered" evidence="18">
    <location>
        <begin position="132"/>
        <end position="216"/>
    </location>
</feature>
<feature type="transmembrane region" description="Helical" evidence="19">
    <location>
        <begin position="787"/>
        <end position="806"/>
    </location>
</feature>
<feature type="domain" description="EF-hand" evidence="20">
    <location>
        <begin position="1774"/>
        <end position="1809"/>
    </location>
</feature>
<gene>
    <name evidence="21" type="ORF">F5Z01DRAFT_724933</name>
</gene>
<evidence type="ECO:0000256" key="10">
    <source>
        <dbReference type="ARBA" id="ARBA00022989"/>
    </source>
</evidence>
<dbReference type="InterPro" id="IPR027359">
    <property type="entry name" value="Volt_channel_dom_sf"/>
</dbReference>
<keyword evidence="2" id="KW-0813">Transport</keyword>
<evidence type="ECO:0000256" key="13">
    <source>
        <dbReference type="ARBA" id="ARBA00023180"/>
    </source>
</evidence>
<evidence type="ECO:0000256" key="6">
    <source>
        <dbReference type="ARBA" id="ARBA00022673"/>
    </source>
</evidence>
<comment type="caution">
    <text evidence="21">The sequence shown here is derived from an EMBL/GenBank/DDBJ whole genome shotgun (WGS) entry which is preliminary data.</text>
</comment>
<keyword evidence="22" id="KW-1185">Reference proteome</keyword>
<keyword evidence="5" id="KW-0109">Calcium transport</keyword>
<evidence type="ECO:0000256" key="19">
    <source>
        <dbReference type="SAM" id="Phobius"/>
    </source>
</evidence>
<feature type="region of interest" description="Disordered" evidence="18">
    <location>
        <begin position="239"/>
        <end position="309"/>
    </location>
</feature>
<proteinExistence type="inferred from homology"/>
<dbReference type="InterPro" id="IPR005821">
    <property type="entry name" value="Ion_trans_dom"/>
</dbReference>
<protein>
    <recommendedName>
        <fullName evidence="17">Calcium-channel protein CCH1</fullName>
    </recommendedName>
</protein>
<reference evidence="21" key="1">
    <citation type="journal article" date="2021" name="IMA Fungus">
        <title>Genomic characterization of three marine fungi, including Emericellopsis atlantica sp. nov. with signatures of a generalist lifestyle and marine biomass degradation.</title>
        <authorList>
            <person name="Hagestad O.C."/>
            <person name="Hou L."/>
            <person name="Andersen J.H."/>
            <person name="Hansen E.H."/>
            <person name="Altermark B."/>
            <person name="Li C."/>
            <person name="Kuhnert E."/>
            <person name="Cox R.J."/>
            <person name="Crous P.W."/>
            <person name="Spatafora J.W."/>
            <person name="Lail K."/>
            <person name="Amirebrahimi M."/>
            <person name="Lipzen A."/>
            <person name="Pangilinan J."/>
            <person name="Andreopoulos W."/>
            <person name="Hayes R.D."/>
            <person name="Ng V."/>
            <person name="Grigoriev I.V."/>
            <person name="Jackson S.A."/>
            <person name="Sutton T.D.S."/>
            <person name="Dobson A.D.W."/>
            <person name="Rama T."/>
        </authorList>
    </citation>
    <scope>NUCLEOTIDE SEQUENCE</scope>
    <source>
        <strain evidence="21">TS7</strain>
    </source>
</reference>
<feature type="transmembrane region" description="Helical" evidence="19">
    <location>
        <begin position="866"/>
        <end position="893"/>
    </location>
</feature>
<dbReference type="FunFam" id="1.10.287.70:FF:000118">
    <property type="entry name" value="Calcium channel subunit Cch1"/>
    <property type="match status" value="1"/>
</dbReference>
<feature type="transmembrane region" description="Helical" evidence="19">
    <location>
        <begin position="684"/>
        <end position="710"/>
    </location>
</feature>
<dbReference type="PANTHER" id="PTHR45628">
    <property type="entry name" value="VOLTAGE-DEPENDENT CALCIUM CHANNEL TYPE A SUBUNIT ALPHA-1"/>
    <property type="match status" value="1"/>
</dbReference>
<evidence type="ECO:0000256" key="3">
    <source>
        <dbReference type="ARBA" id="ARBA00022475"/>
    </source>
</evidence>
<feature type="transmembrane region" description="Helical" evidence="19">
    <location>
        <begin position="757"/>
        <end position="775"/>
    </location>
</feature>
<feature type="compositionally biased region" description="Polar residues" evidence="18">
    <location>
        <begin position="132"/>
        <end position="149"/>
    </location>
</feature>
<dbReference type="GeneID" id="70297535"/>
<dbReference type="InterPro" id="IPR002048">
    <property type="entry name" value="EF_hand_dom"/>
</dbReference>
<evidence type="ECO:0000256" key="12">
    <source>
        <dbReference type="ARBA" id="ARBA00023136"/>
    </source>
</evidence>
<evidence type="ECO:0000256" key="5">
    <source>
        <dbReference type="ARBA" id="ARBA00022568"/>
    </source>
</evidence>
<feature type="transmembrane region" description="Helical" evidence="19">
    <location>
        <begin position="1581"/>
        <end position="1600"/>
    </location>
</feature>
<dbReference type="GO" id="GO:0098703">
    <property type="term" value="P:calcium ion import across plasma membrane"/>
    <property type="evidence" value="ECO:0007669"/>
    <property type="project" value="TreeGrafter"/>
</dbReference>
<keyword evidence="13" id="KW-0325">Glycoprotein</keyword>